<proteinExistence type="predicted"/>
<evidence type="ECO:0000313" key="1">
    <source>
        <dbReference type="EMBL" id="CAE0822817.1"/>
    </source>
</evidence>
<sequence>MHVNHITAKTAPDGGAMAQHSTARLRKVAHQTWCLHLNLSTREWPVCPWYSPRGRFGCVQSACLLASMGLPLSWSLGESLCCAVLLLVEPVQQPPVMFGTSVHRLSQ</sequence>
<protein>
    <submittedName>
        <fullName evidence="1">Uncharacterized protein</fullName>
    </submittedName>
</protein>
<reference evidence="1" key="1">
    <citation type="submission" date="2021-01" db="EMBL/GenBank/DDBJ databases">
        <authorList>
            <person name="Corre E."/>
            <person name="Pelletier E."/>
            <person name="Niang G."/>
            <person name="Scheremetjew M."/>
            <person name="Finn R."/>
            <person name="Kale V."/>
            <person name="Holt S."/>
            <person name="Cochrane G."/>
            <person name="Meng A."/>
            <person name="Brown T."/>
            <person name="Cohen L."/>
        </authorList>
    </citation>
    <scope>NUCLEOTIDE SEQUENCE</scope>
    <source>
        <strain evidence="1">CCMP1594</strain>
    </source>
</reference>
<dbReference type="AlphaFoldDB" id="A0A7S4G288"/>
<dbReference type="EMBL" id="HBJA01098438">
    <property type="protein sequence ID" value="CAE0822817.1"/>
    <property type="molecule type" value="Transcribed_RNA"/>
</dbReference>
<organism evidence="1">
    <name type="scientific">Eutreptiella gymnastica</name>
    <dbReference type="NCBI Taxonomy" id="73025"/>
    <lineage>
        <taxon>Eukaryota</taxon>
        <taxon>Discoba</taxon>
        <taxon>Euglenozoa</taxon>
        <taxon>Euglenida</taxon>
        <taxon>Spirocuta</taxon>
        <taxon>Euglenophyceae</taxon>
        <taxon>Eutreptiales</taxon>
        <taxon>Eutreptiaceae</taxon>
        <taxon>Eutreptiella</taxon>
    </lineage>
</organism>
<gene>
    <name evidence="1" type="ORF">EGYM00163_LOCUS34018</name>
</gene>
<accession>A0A7S4G288</accession>
<name>A0A7S4G288_9EUGL</name>